<comment type="caution">
    <text evidence="2">The sequence shown here is derived from an EMBL/GenBank/DDBJ whole genome shotgun (WGS) entry which is preliminary data.</text>
</comment>
<dbReference type="InterPro" id="IPR002044">
    <property type="entry name" value="CBM20"/>
</dbReference>
<name>A0ABT3PVX4_9BACT</name>
<protein>
    <submittedName>
        <fullName evidence="2">Glycogen-binding domain-containing protein</fullName>
    </submittedName>
</protein>
<dbReference type="EMBL" id="JAJNDC010000001">
    <property type="protein sequence ID" value="MCW9711997.1"/>
    <property type="molecule type" value="Genomic_DNA"/>
</dbReference>
<dbReference type="Pfam" id="PF16561">
    <property type="entry name" value="AMPK1_CBM"/>
    <property type="match status" value="1"/>
</dbReference>
<dbReference type="InterPro" id="IPR032640">
    <property type="entry name" value="AMPK1_CBM"/>
</dbReference>
<proteinExistence type="predicted"/>
<dbReference type="InterPro" id="IPR013783">
    <property type="entry name" value="Ig-like_fold"/>
</dbReference>
<dbReference type="SMART" id="SM01065">
    <property type="entry name" value="CBM_2"/>
    <property type="match status" value="1"/>
</dbReference>
<accession>A0ABT3PVX4</accession>
<dbReference type="InterPro" id="IPR014756">
    <property type="entry name" value="Ig_E-set"/>
</dbReference>
<dbReference type="Proteomes" id="UP001207337">
    <property type="component" value="Unassembled WGS sequence"/>
</dbReference>
<gene>
    <name evidence="2" type="ORF">LQ318_03685</name>
</gene>
<keyword evidence="3" id="KW-1185">Reference proteome</keyword>
<dbReference type="CDD" id="cd02859">
    <property type="entry name" value="E_set_AMPKbeta_like_N"/>
    <property type="match status" value="1"/>
</dbReference>
<feature type="domain" description="CBM20" evidence="1">
    <location>
        <begin position="322"/>
        <end position="402"/>
    </location>
</feature>
<evidence type="ECO:0000313" key="3">
    <source>
        <dbReference type="Proteomes" id="UP001207337"/>
    </source>
</evidence>
<dbReference type="Gene3D" id="2.60.40.10">
    <property type="entry name" value="Immunoglobulins"/>
    <property type="match status" value="1"/>
</dbReference>
<evidence type="ECO:0000313" key="2">
    <source>
        <dbReference type="EMBL" id="MCW9711997.1"/>
    </source>
</evidence>
<reference evidence="2 3" key="1">
    <citation type="submission" date="2021-11" db="EMBL/GenBank/DDBJ databases">
        <title>Aliifidinibius sp. nov., a new bacterium isolated from saline soil.</title>
        <authorList>
            <person name="Galisteo C."/>
            <person name="De La Haba R."/>
            <person name="Sanchez-Porro C."/>
            <person name="Ventosa A."/>
        </authorList>
    </citation>
    <scope>NUCLEOTIDE SEQUENCE [LARGE SCALE GENOMIC DNA]</scope>
    <source>
        <strain evidence="2 3">KACC 190600</strain>
    </source>
</reference>
<dbReference type="SUPFAM" id="SSF81296">
    <property type="entry name" value="E set domains"/>
    <property type="match status" value="1"/>
</dbReference>
<organism evidence="2 3">
    <name type="scientific">Fodinibius salicampi</name>
    <dbReference type="NCBI Taxonomy" id="1920655"/>
    <lineage>
        <taxon>Bacteria</taxon>
        <taxon>Pseudomonadati</taxon>
        <taxon>Balneolota</taxon>
        <taxon>Balneolia</taxon>
        <taxon>Balneolales</taxon>
        <taxon>Balneolaceae</taxon>
        <taxon>Fodinibius</taxon>
    </lineage>
</organism>
<sequence>MITSAGYSQQGRTIVSLDSRVGYSTNSYLNPFLGEWNPSIESAYNFTSLLGQSFWYGQGHSISVTGGLVYEPFFNEQASSWTGGIGLFEYSYRLSEKFNIGIESGGSYMQNQYSRTLIWIQPKLTWFVTPFSLFRAKIGPNFRSYKNFNEVEQTRDRLDLYSLEFETWPSYQWRLRAGIYGALNTLADPREGFTTQASAGYHFRNGTSISVTGSMQQFQFDQTVTDGNGGDTFPPIGGGSSTRIVTNTDRIVRVGVDGTVPLSRRLSVFAGVGTLYFISENTENTSNDYKVSGGVRFSIEPKFNRGSTKIKPEWNKNNKQQRVQIRYSGQGRLYLVGSFNNWDKDGIPLTEQSENIYTAQLRLEVGSYEYKVLKIHGDSEEWLEFSNEVYTVDDGFGSKNAMLLVE</sequence>
<dbReference type="RefSeq" id="WP_265787627.1">
    <property type="nucleotide sequence ID" value="NZ_BAABRS010000001.1"/>
</dbReference>
<evidence type="ECO:0000259" key="1">
    <source>
        <dbReference type="SMART" id="SM01065"/>
    </source>
</evidence>